<protein>
    <recommendedName>
        <fullName evidence="1">NodB homology domain-containing protein</fullName>
    </recommendedName>
</protein>
<comment type="caution">
    <text evidence="2">The sequence shown here is derived from an EMBL/GenBank/DDBJ whole genome shotgun (WGS) entry which is preliminary data.</text>
</comment>
<dbReference type="GO" id="GO:0016810">
    <property type="term" value="F:hydrolase activity, acting on carbon-nitrogen (but not peptide) bonds"/>
    <property type="evidence" value="ECO:0007669"/>
    <property type="project" value="InterPro"/>
</dbReference>
<reference evidence="2 3" key="1">
    <citation type="submission" date="2017-09" db="EMBL/GenBank/DDBJ databases">
        <title>Bloom of a denitrifying methanotroph, Candidatus Methylomirabilis limnetica, in a deep stratified lake.</title>
        <authorList>
            <person name="Graf J.S."/>
            <person name="Marchant H.K."/>
            <person name="Tienken D."/>
            <person name="Hach P.F."/>
            <person name="Brand A."/>
            <person name="Schubert C.J."/>
            <person name="Kuypers M.M."/>
            <person name="Milucka J."/>
        </authorList>
    </citation>
    <scope>NUCLEOTIDE SEQUENCE [LARGE SCALE GENOMIC DNA]</scope>
    <source>
        <strain evidence="2 3">Zug</strain>
    </source>
</reference>
<dbReference type="PANTHER" id="PTHR47561">
    <property type="entry name" value="POLYSACCHARIDE DEACETYLASE FAMILY PROTEIN (AFU_ORTHOLOGUE AFUA_6G05030)"/>
    <property type="match status" value="1"/>
</dbReference>
<evidence type="ECO:0000259" key="1">
    <source>
        <dbReference type="PROSITE" id="PS51677"/>
    </source>
</evidence>
<reference evidence="3" key="2">
    <citation type="journal article" date="2018" name="Environ. Microbiol.">
        <title>Bloom of a denitrifying methanotroph, 'Candidatus Methylomirabilis limnetica', in a deep stratified lake.</title>
        <authorList>
            <person name="Graf J.S."/>
            <person name="Mayr M.J."/>
            <person name="Marchant H.K."/>
            <person name="Tienken D."/>
            <person name="Hach P.F."/>
            <person name="Brand A."/>
            <person name="Schubert C.J."/>
            <person name="Kuypers M.M."/>
            <person name="Milucka J."/>
        </authorList>
    </citation>
    <scope>NUCLEOTIDE SEQUENCE [LARGE SCALE GENOMIC DNA]</scope>
    <source>
        <strain evidence="3">Zug</strain>
    </source>
</reference>
<dbReference type="Proteomes" id="UP000241436">
    <property type="component" value="Unassembled WGS sequence"/>
</dbReference>
<dbReference type="InterPro" id="IPR002509">
    <property type="entry name" value="NODB_dom"/>
</dbReference>
<gene>
    <name evidence="2" type="ORF">CLG94_03095</name>
</gene>
<accession>A0A2T4U017</accession>
<evidence type="ECO:0000313" key="2">
    <source>
        <dbReference type="EMBL" id="PTL36681.1"/>
    </source>
</evidence>
<dbReference type="Pfam" id="PF01522">
    <property type="entry name" value="Polysacc_deac_1"/>
    <property type="match status" value="1"/>
</dbReference>
<name>A0A2T4U017_9BACT</name>
<dbReference type="EMBL" id="NVQC01000013">
    <property type="protein sequence ID" value="PTL36681.1"/>
    <property type="molecule type" value="Genomic_DNA"/>
</dbReference>
<organism evidence="2 3">
    <name type="scientific">Candidatus Methylomirabilis limnetica</name>
    <dbReference type="NCBI Taxonomy" id="2033718"/>
    <lineage>
        <taxon>Bacteria</taxon>
        <taxon>Candidatus Methylomirabilota</taxon>
        <taxon>Candidatus Methylomirabilia</taxon>
        <taxon>Candidatus Methylomirabilales</taxon>
        <taxon>Candidatus Methylomirabilaceae</taxon>
        <taxon>Candidatus Methylomirabilis</taxon>
    </lineage>
</organism>
<keyword evidence="3" id="KW-1185">Reference proteome</keyword>
<dbReference type="SUPFAM" id="SSF88713">
    <property type="entry name" value="Glycoside hydrolase/deacetylase"/>
    <property type="match status" value="1"/>
</dbReference>
<evidence type="ECO:0000313" key="3">
    <source>
        <dbReference type="Proteomes" id="UP000241436"/>
    </source>
</evidence>
<dbReference type="GO" id="GO:0005975">
    <property type="term" value="P:carbohydrate metabolic process"/>
    <property type="evidence" value="ECO:0007669"/>
    <property type="project" value="InterPro"/>
</dbReference>
<feature type="domain" description="NodB homology" evidence="1">
    <location>
        <begin position="80"/>
        <end position="352"/>
    </location>
</feature>
<dbReference type="AlphaFoldDB" id="A0A2T4U017"/>
<dbReference type="PANTHER" id="PTHR47561:SF1">
    <property type="entry name" value="POLYSACCHARIDE DEACETYLASE FAMILY PROTEIN (AFU_ORTHOLOGUE AFUA_6G05030)"/>
    <property type="match status" value="1"/>
</dbReference>
<dbReference type="PROSITE" id="PS51677">
    <property type="entry name" value="NODB"/>
    <property type="match status" value="1"/>
</dbReference>
<proteinExistence type="predicted"/>
<sequence>MGGDGSSVELSFIREGCSGFIGIYGSLSRQQGSDVRQGLVGAAGPYSAHSRSKNQAVHSMNIQHKHFLTFDVEHWYEGYRYRGMSGWEGIAPRDHIIVERLFDSLGKHNQKATFFFTGRFAKDFPGLVRRCAELGHEVASHSYEHRVIRRIASREEFRQDLRDSLNILADLCGKPILGYRATKWSVTPDNQEWVMSILAEEGLSYDSSFFPTFGADELRRNGRPLLIDLPGGRQILEIPASGLNFGPLCVPVAGGLYFRAFPAWITLAMLKQKERQGLCGMLCVHPYDLDLDSPNIAGGGILFRLFRAYGVAQAWGRLDRLLSLKKFTSIADWIQSAPSDLCRINYRDVKND</sequence>
<dbReference type="InterPro" id="IPR022560">
    <property type="entry name" value="DUF3473"/>
</dbReference>
<dbReference type="InterPro" id="IPR045235">
    <property type="entry name" value="PuuE_HpPgdA-like"/>
</dbReference>
<dbReference type="CDD" id="cd10941">
    <property type="entry name" value="CE4_PuuE_HpPgdA_like_2"/>
    <property type="match status" value="1"/>
</dbReference>
<dbReference type="Pfam" id="PF11959">
    <property type="entry name" value="DUF3473"/>
    <property type="match status" value="1"/>
</dbReference>
<dbReference type="Gene3D" id="3.20.20.370">
    <property type="entry name" value="Glycoside hydrolase/deacetylase"/>
    <property type="match status" value="1"/>
</dbReference>
<dbReference type="InterPro" id="IPR011330">
    <property type="entry name" value="Glyco_hydro/deAcase_b/a-brl"/>
</dbReference>